<reference evidence="5" key="1">
    <citation type="submission" date="2022-08" db="UniProtKB">
        <authorList>
            <consortium name="EnsemblMetazoa"/>
        </authorList>
    </citation>
    <scope>IDENTIFICATION</scope>
    <source>
        <strain evidence="5">EBRO</strain>
    </source>
</reference>
<evidence type="ECO:0000256" key="3">
    <source>
        <dbReference type="ARBA" id="ARBA00022833"/>
    </source>
</evidence>
<keyword evidence="2" id="KW-0863">Zinc-finger</keyword>
<dbReference type="AlphaFoldDB" id="A0A182IN43"/>
<dbReference type="Gene3D" id="2.20.25.240">
    <property type="match status" value="1"/>
</dbReference>
<accession>A0A182IN43</accession>
<dbReference type="VEuPathDB" id="VectorBase:AATE002252"/>
<keyword evidence="3" id="KW-0862">Zinc</keyword>
<dbReference type="EnsemblMetazoa" id="AATE002252-RA">
    <property type="protein sequence ID" value="AATE002252-PA.1"/>
    <property type="gene ID" value="AATE002252"/>
</dbReference>
<keyword evidence="1" id="KW-0479">Metal-binding</keyword>
<evidence type="ECO:0000259" key="4">
    <source>
        <dbReference type="Pfam" id="PF04500"/>
    </source>
</evidence>
<dbReference type="InterPro" id="IPR007588">
    <property type="entry name" value="Znf_FLYWCH"/>
</dbReference>
<name>A0A182IN43_ANOAO</name>
<feature type="domain" description="FLYWCH-type" evidence="4">
    <location>
        <begin position="42"/>
        <end position="95"/>
    </location>
</feature>
<evidence type="ECO:0000313" key="5">
    <source>
        <dbReference type="EnsemblMetazoa" id="AATE002252-PA.1"/>
    </source>
</evidence>
<proteinExistence type="predicted"/>
<sequence>MITYVSSLYKSAEKAKKMQKRTGKWSESQQVDSTEYGYNLRGNLVYDNFSYSKASINGMANIIYWRCTEYRKRKCRASLKTKGKDLFLIDAIHNHEPKNYGRILPASLPIFNDTAPETSENTTNE</sequence>
<organism evidence="5">
    <name type="scientific">Anopheles atroparvus</name>
    <name type="common">European mosquito</name>
    <dbReference type="NCBI Taxonomy" id="41427"/>
    <lineage>
        <taxon>Eukaryota</taxon>
        <taxon>Metazoa</taxon>
        <taxon>Ecdysozoa</taxon>
        <taxon>Arthropoda</taxon>
        <taxon>Hexapoda</taxon>
        <taxon>Insecta</taxon>
        <taxon>Pterygota</taxon>
        <taxon>Neoptera</taxon>
        <taxon>Endopterygota</taxon>
        <taxon>Diptera</taxon>
        <taxon>Nematocera</taxon>
        <taxon>Culicoidea</taxon>
        <taxon>Culicidae</taxon>
        <taxon>Anophelinae</taxon>
        <taxon>Anopheles</taxon>
    </lineage>
</organism>
<dbReference type="Pfam" id="PF04500">
    <property type="entry name" value="FLYWCH"/>
    <property type="match status" value="1"/>
</dbReference>
<protein>
    <submittedName>
        <fullName evidence="5">FLYWCH-type domain-containing protein</fullName>
    </submittedName>
</protein>
<evidence type="ECO:0000256" key="1">
    <source>
        <dbReference type="ARBA" id="ARBA00022723"/>
    </source>
</evidence>
<dbReference type="GO" id="GO:0008270">
    <property type="term" value="F:zinc ion binding"/>
    <property type="evidence" value="ECO:0007669"/>
    <property type="project" value="UniProtKB-KW"/>
</dbReference>
<evidence type="ECO:0000256" key="2">
    <source>
        <dbReference type="ARBA" id="ARBA00022771"/>
    </source>
</evidence>